<evidence type="ECO:0000256" key="7">
    <source>
        <dbReference type="PIRSR" id="PIRSR601273-2"/>
    </source>
</evidence>
<dbReference type="EMBL" id="BBNY01000032">
    <property type="protein sequence ID" value="GAL89728.1"/>
    <property type="molecule type" value="Genomic_DNA"/>
</dbReference>
<dbReference type="InterPro" id="IPR019774">
    <property type="entry name" value="Aromatic-AA_hydroxylase_C"/>
</dbReference>
<dbReference type="EC" id="1.14.16.1" evidence="9 10"/>
<dbReference type="GO" id="GO:0005506">
    <property type="term" value="F:iron ion binding"/>
    <property type="evidence" value="ECO:0007669"/>
    <property type="project" value="InterPro"/>
</dbReference>
<comment type="cofactor">
    <cofactor evidence="1 7">
        <name>Fe(2+)</name>
        <dbReference type="ChEBI" id="CHEBI:29033"/>
    </cofactor>
</comment>
<keyword evidence="6" id="KW-0503">Monooxygenase</keyword>
<dbReference type="PANTHER" id="PTHR11473">
    <property type="entry name" value="AROMATIC AMINO ACID HYDROXYLASE"/>
    <property type="match status" value="1"/>
</dbReference>
<dbReference type="InterPro" id="IPR036329">
    <property type="entry name" value="Aro-AA_hydroxylase_C_sf"/>
</dbReference>
<dbReference type="PANTHER" id="PTHR11473:SF24">
    <property type="entry name" value="PHENYLALANINE-4-HYDROXYLASE"/>
    <property type="match status" value="1"/>
</dbReference>
<evidence type="ECO:0000313" key="9">
    <source>
        <dbReference type="EMBL" id="GAL69190.1"/>
    </source>
</evidence>
<keyword evidence="5 7" id="KW-0408">Iron</keyword>
<dbReference type="EMBL" id="BBNR01000056">
    <property type="protein sequence ID" value="GAL69190.1"/>
    <property type="molecule type" value="Genomic_DNA"/>
</dbReference>
<dbReference type="STRING" id="504487.JCM19538_14"/>
<feature type="binding site" evidence="7">
    <location>
        <position position="157"/>
    </location>
    <ligand>
        <name>Fe cation</name>
        <dbReference type="ChEBI" id="CHEBI:24875"/>
    </ligand>
</feature>
<evidence type="ECO:0000313" key="11">
    <source>
        <dbReference type="Proteomes" id="UP000029641"/>
    </source>
</evidence>
<dbReference type="Proteomes" id="UP000029641">
    <property type="component" value="Unassembled WGS sequence"/>
</dbReference>
<comment type="caution">
    <text evidence="9">The sequence shown here is derived from an EMBL/GenBank/DDBJ whole genome shotgun (WGS) entry which is preliminary data.</text>
</comment>
<evidence type="ECO:0000256" key="1">
    <source>
        <dbReference type="ARBA" id="ARBA00001954"/>
    </source>
</evidence>
<sequence length="612" mass="68657">MKEKLKIKSFDELFVFLVAFNVQTLEMSDIFESNLILQKLPKHLKQFIKPQNYNEYSAIDQAVWRYVMRKNVDFLSKVAHGSYLDGLKQTGISINSIPNMYGMNRILKDIGWAAVAVDGFIPPNAFMEFQAYNVLVIASDIRQLEHIEYTPAPDIIHEGAGHAPIIANPEYAEYLRRFGEIGCKAISSAKDYELYEAVRHLSIIKEAPNSTEEAIVSAEKKVEELQQNMGAPSEMALIRNLHWWTVEYGLIGSIENPKIYGAGLLSSIGESAWCMTDKVKKLPYDINATFKDFDITKPQPQLYVTPNFAHLSLILEEFANTMALRRGGLSGLNKLIASKALGTIELSTGLQISGIFSNVIAYDGKPIYVQTTGKTALSYREKELVSHGTITHANGFGSPVGKLKGINIAIEDMSPRDLAAYNIYEGNVITLEFEGGISVSGEIITGKRNLQGKIILISFKNCIVKHEENVLFQPDWGVYDMAVGKDIVSAFSGPADYSSFDLITHVPSTQTLHVKKSKQRIALETLYQQVRDYREGKNNTVSRTKVLEELIENHPNDWLLPVELYELSQIDNETELSKKIVKHLESIKRNKPEFGHLIDDGLEIVSKSVKLF</sequence>
<dbReference type="PROSITE" id="PS51410">
    <property type="entry name" value="BH4_AAA_HYDROXYL_2"/>
    <property type="match status" value="1"/>
</dbReference>
<feature type="binding site" evidence="7">
    <location>
        <position position="247"/>
    </location>
    <ligand>
        <name>Fe cation</name>
        <dbReference type="ChEBI" id="CHEBI:24875"/>
    </ligand>
</feature>
<feature type="domain" description="Biopterin-dependent aromatic amino acid hydroxylase family profile" evidence="8">
    <location>
        <begin position="1"/>
        <end position="285"/>
    </location>
</feature>
<keyword evidence="4 9" id="KW-0560">Oxidoreductase</keyword>
<reference evidence="12" key="1">
    <citation type="journal article" date="2014" name="Genome Announc.">
        <title>Draft Genome Sequence of Marine Flavobacterium Jejuia pallidilutea Strain 11shimoA1 and Pigmentation Mutants.</title>
        <authorList>
            <person name="Takatani N."/>
            <person name="Nakanishi M."/>
            <person name="Meirelles P."/>
            <person name="Mino S."/>
            <person name="Suda W."/>
            <person name="Oshima K."/>
            <person name="Hattori M."/>
            <person name="Ohkuma M."/>
            <person name="Hosokawa M."/>
            <person name="Miyashita K."/>
            <person name="Thompson F.L."/>
            <person name="Niwa A."/>
            <person name="Sawabe T."/>
            <person name="Sawabe T."/>
        </authorList>
    </citation>
    <scope>NUCLEOTIDE SEQUENCE [LARGE SCALE GENOMIC DNA]</scope>
    <source>
        <strain evidence="12">JCM 19538</strain>
    </source>
</reference>
<dbReference type="Pfam" id="PF00351">
    <property type="entry name" value="Biopterin_H"/>
    <property type="match status" value="2"/>
</dbReference>
<evidence type="ECO:0000256" key="6">
    <source>
        <dbReference type="ARBA" id="ARBA00023033"/>
    </source>
</evidence>
<proteinExistence type="inferred from homology"/>
<evidence type="ECO:0000313" key="10">
    <source>
        <dbReference type="EMBL" id="GAL89728.1"/>
    </source>
</evidence>
<keyword evidence="3 7" id="KW-0479">Metal-binding</keyword>
<dbReference type="Gene3D" id="1.20.58.690">
    <property type="match status" value="1"/>
</dbReference>
<evidence type="ECO:0000256" key="2">
    <source>
        <dbReference type="ARBA" id="ARBA00009712"/>
    </source>
</evidence>
<protein>
    <submittedName>
        <fullName evidence="9 10">Phenylalanine-4-hydroxylase</fullName>
        <ecNumber evidence="9 10">1.14.16.1</ecNumber>
    </submittedName>
</protein>
<dbReference type="Proteomes" id="UP000030184">
    <property type="component" value="Unassembled WGS sequence"/>
</dbReference>
<dbReference type="SUPFAM" id="SSF56534">
    <property type="entry name" value="Aromatic aminoacid monoxygenases, catalytic and oligomerization domains"/>
    <property type="match status" value="1"/>
</dbReference>
<evidence type="ECO:0000256" key="3">
    <source>
        <dbReference type="ARBA" id="ARBA00022723"/>
    </source>
</evidence>
<dbReference type="eggNOG" id="COG3186">
    <property type="taxonomic scope" value="Bacteria"/>
</dbReference>
<dbReference type="InterPro" id="IPR036951">
    <property type="entry name" value="ArAA_hydroxylase_sf"/>
</dbReference>
<accession>A0A090VWR3</accession>
<evidence type="ECO:0000256" key="5">
    <source>
        <dbReference type="ARBA" id="ARBA00023004"/>
    </source>
</evidence>
<organism evidence="9 11">
    <name type="scientific">Jejuia pallidilutea</name>
    <dbReference type="NCBI Taxonomy" id="504487"/>
    <lineage>
        <taxon>Bacteria</taxon>
        <taxon>Pseudomonadati</taxon>
        <taxon>Bacteroidota</taxon>
        <taxon>Flavobacteriia</taxon>
        <taxon>Flavobacteriales</taxon>
        <taxon>Flavobacteriaceae</taxon>
        <taxon>Jejuia</taxon>
    </lineage>
</organism>
<dbReference type="CDD" id="cd00361">
    <property type="entry name" value="arom_aa_hydroxylase"/>
    <property type="match status" value="1"/>
</dbReference>
<evidence type="ECO:0000259" key="8">
    <source>
        <dbReference type="PROSITE" id="PS51410"/>
    </source>
</evidence>
<dbReference type="Gene3D" id="1.10.800.10">
    <property type="entry name" value="Aromatic amino acid hydroxylase"/>
    <property type="match status" value="1"/>
</dbReference>
<comment type="similarity">
    <text evidence="2">Belongs to the biopterin-dependent aromatic amino acid hydroxylase family.</text>
</comment>
<evidence type="ECO:0000313" key="12">
    <source>
        <dbReference type="Proteomes" id="UP000030184"/>
    </source>
</evidence>
<name>A0A090VWR3_9FLAO</name>
<evidence type="ECO:0000256" key="4">
    <source>
        <dbReference type="ARBA" id="ARBA00023002"/>
    </source>
</evidence>
<dbReference type="GO" id="GO:0004505">
    <property type="term" value="F:phenylalanine 4-monooxygenase activity"/>
    <property type="evidence" value="ECO:0007669"/>
    <property type="project" value="UniProtKB-EC"/>
</dbReference>
<dbReference type="NCBIfam" id="NF010657">
    <property type="entry name" value="PRK14056.1"/>
    <property type="match status" value="1"/>
</dbReference>
<gene>
    <name evidence="9" type="ORF">JCM19301_2890</name>
    <name evidence="10" type="ORF">JCM19538_14</name>
</gene>
<keyword evidence="12" id="KW-1185">Reference proteome</keyword>
<dbReference type="AlphaFoldDB" id="A0A090VWR3"/>
<dbReference type="InterPro" id="IPR001273">
    <property type="entry name" value="ArAA_hydroxylase"/>
</dbReference>
<feature type="binding site" evidence="7">
    <location>
        <position position="162"/>
    </location>
    <ligand>
        <name>Fe cation</name>
        <dbReference type="ChEBI" id="CHEBI:24875"/>
    </ligand>
</feature>